<dbReference type="OrthoDB" id="2020837at2759"/>
<dbReference type="AlphaFoldDB" id="A0A2Z7D783"/>
<dbReference type="EMBL" id="KQ989523">
    <property type="protein sequence ID" value="KZV54409.1"/>
    <property type="molecule type" value="Genomic_DNA"/>
</dbReference>
<evidence type="ECO:0000256" key="1">
    <source>
        <dbReference type="SAM" id="MobiDB-lite"/>
    </source>
</evidence>
<protein>
    <submittedName>
        <fullName evidence="2">Mediator of RNA polymerase II transcription subunit 16</fullName>
    </submittedName>
</protein>
<accession>A0A2Z7D783</accession>
<evidence type="ECO:0000313" key="2">
    <source>
        <dbReference type="EMBL" id="KZV54409.1"/>
    </source>
</evidence>
<proteinExistence type="predicted"/>
<feature type="compositionally biased region" description="Low complexity" evidence="1">
    <location>
        <begin position="1"/>
        <end position="15"/>
    </location>
</feature>
<organism evidence="2 3">
    <name type="scientific">Dorcoceras hygrometricum</name>
    <dbReference type="NCBI Taxonomy" id="472368"/>
    <lineage>
        <taxon>Eukaryota</taxon>
        <taxon>Viridiplantae</taxon>
        <taxon>Streptophyta</taxon>
        <taxon>Embryophyta</taxon>
        <taxon>Tracheophyta</taxon>
        <taxon>Spermatophyta</taxon>
        <taxon>Magnoliopsida</taxon>
        <taxon>eudicotyledons</taxon>
        <taxon>Gunneridae</taxon>
        <taxon>Pentapetalae</taxon>
        <taxon>asterids</taxon>
        <taxon>lamiids</taxon>
        <taxon>Lamiales</taxon>
        <taxon>Gesneriaceae</taxon>
        <taxon>Didymocarpoideae</taxon>
        <taxon>Trichosporeae</taxon>
        <taxon>Loxocarpinae</taxon>
        <taxon>Dorcoceras</taxon>
    </lineage>
</organism>
<gene>
    <name evidence="2" type="ORF">F511_09724</name>
</gene>
<evidence type="ECO:0000313" key="3">
    <source>
        <dbReference type="Proteomes" id="UP000250235"/>
    </source>
</evidence>
<feature type="region of interest" description="Disordered" evidence="1">
    <location>
        <begin position="1"/>
        <end position="34"/>
    </location>
</feature>
<keyword evidence="3" id="KW-1185">Reference proteome</keyword>
<dbReference type="Proteomes" id="UP000250235">
    <property type="component" value="Unassembled WGS sequence"/>
</dbReference>
<name>A0A2Z7D783_9LAMI</name>
<reference evidence="2 3" key="1">
    <citation type="journal article" date="2015" name="Proc. Natl. Acad. Sci. U.S.A.">
        <title>The resurrection genome of Boea hygrometrica: A blueprint for survival of dehydration.</title>
        <authorList>
            <person name="Xiao L."/>
            <person name="Yang G."/>
            <person name="Zhang L."/>
            <person name="Yang X."/>
            <person name="Zhao S."/>
            <person name="Ji Z."/>
            <person name="Zhou Q."/>
            <person name="Hu M."/>
            <person name="Wang Y."/>
            <person name="Chen M."/>
            <person name="Xu Y."/>
            <person name="Jin H."/>
            <person name="Xiao X."/>
            <person name="Hu G."/>
            <person name="Bao F."/>
            <person name="Hu Y."/>
            <person name="Wan P."/>
            <person name="Li L."/>
            <person name="Deng X."/>
            <person name="Kuang T."/>
            <person name="Xiang C."/>
            <person name="Zhu J.K."/>
            <person name="Oliver M.J."/>
            <person name="He Y."/>
        </authorList>
    </citation>
    <scope>NUCLEOTIDE SEQUENCE [LARGE SCALE GENOMIC DNA]</scope>
    <source>
        <strain evidence="3">cv. XS01</strain>
    </source>
</reference>
<sequence length="105" mass="11361">MNNNNTNSKTNSTQSPQPSVAAAAKDSEEDFPTADCAENSACEDDHVVMEVAPDKDSVAGPLNSADDSMDEDFVNPATVFCIKLNQPKSNLLHKMSVPELCRTFR</sequence>